<dbReference type="CDD" id="cd07176">
    <property type="entry name" value="terB"/>
    <property type="match status" value="1"/>
</dbReference>
<reference evidence="5 6" key="1">
    <citation type="submission" date="2023-04" db="EMBL/GenBank/DDBJ databases">
        <title>Novel Pseudoalteromonas species isolated from Pacific coral.</title>
        <authorList>
            <person name="Videau P."/>
            <person name="Shlafstein M.D."/>
            <person name="Oline D.K."/>
            <person name="Strangman W.K."/>
            <person name="Hahnke R.L."/>
            <person name="Saw J.H."/>
            <person name="Ushijima B."/>
        </authorList>
    </citation>
    <scope>NUCLEOTIDE SEQUENCE [LARGE SCALE GENOMIC DNA]</scope>
    <source>
        <strain evidence="5 6">LMG 14908</strain>
    </source>
</reference>
<sequence length="810" mass="91009">MEFIFIIAVVILIIWLITSSRSNSNKAKPRVLDNPSSDIKGTHDTSASKSSISALSNDAISPIKSIKIDKASVSIELHEQTNELATSKETTPKPRITAVNTPSPIIESADSATYSEDDLATFNIFESAAPQNISIKSTRKAQWLDKNKETIIQKRKLMGLIYIGEQMESMRSYDPDPALINSILPASTPLGHQLGYYTDDSLGYWPSYSRLSRQCRGAYLDWLATDRSAANTPIGFVFLYFYGFERFVVVNNKDNKVADEQFEDIFNEVLRLHKVFASNRSFAGYSANFLEFMYLLKPEFFKSKKHILPKTRHSLLFKLRLSEQIVATEKVDDELALEWIKNTDQYNLKTAARRCDLEFDSLFKLYYKQKFPEGMQVKPNKTKLNAEYFSASGSLPSVKILLDSLPDPSILKAPIKKLIPIADKVAEELASYSRYLGKAGTSRDDLAALMLLPRAIASSQPSPLIEKFKRWAQAIILENGGVTNVSEFWLQTDLPVPKAINKKESDLIYNLASLADIGIAPDLRYHHAKPRLDGKLVLFTPGHGEEFVPSHVFNQVGVALRLGAMVANIDGVVDESESSELEKLIAHDEKLTDTEKRSLKAYLTWRLVTPSDNAGLKNRLNNLGETEIEFVKRFILSIALADGNVDNKEVKQIEKLYTNLGLNKESVTSDIHQLTTSSHQLAPKSQNSSEFSLDETILALHESQTTEAKNMLEKIFTSDEDESDYIEVSELTNEVEGLDQAHSQLFEKLCAKAQWGREEVAQMCSELKLMVDGAIETINDWSFDLVDAPVIDDDGDIYIDEEIVEEIREL</sequence>
<evidence type="ECO:0000313" key="6">
    <source>
        <dbReference type="Proteomes" id="UP001242314"/>
    </source>
</evidence>
<dbReference type="SUPFAM" id="SSF158682">
    <property type="entry name" value="TerB-like"/>
    <property type="match status" value="1"/>
</dbReference>
<feature type="domain" description="Co-chaperone DjlA N-terminal" evidence="2">
    <location>
        <begin position="562"/>
        <end position="666"/>
    </location>
</feature>
<protein>
    <submittedName>
        <fullName evidence="5">TerB N-terminal domain-containing protein</fullName>
    </submittedName>
</protein>
<dbReference type="InterPro" id="IPR025266">
    <property type="entry name" value="TerB_N"/>
</dbReference>
<evidence type="ECO:0000259" key="4">
    <source>
        <dbReference type="Pfam" id="PF15615"/>
    </source>
</evidence>
<proteinExistence type="predicted"/>
<feature type="domain" description="TerB-C" evidence="4">
    <location>
        <begin position="684"/>
        <end position="808"/>
    </location>
</feature>
<feature type="region of interest" description="Disordered" evidence="1">
    <location>
        <begin position="24"/>
        <end position="51"/>
    </location>
</feature>
<dbReference type="EMBL" id="JASGWX010000004">
    <property type="protein sequence ID" value="MDP4483642.1"/>
    <property type="molecule type" value="Genomic_DNA"/>
</dbReference>
<dbReference type="Pfam" id="PF15615">
    <property type="entry name" value="TerB_C"/>
    <property type="match status" value="1"/>
</dbReference>
<dbReference type="Gene3D" id="1.10.3680.10">
    <property type="entry name" value="TerB-like"/>
    <property type="match status" value="1"/>
</dbReference>
<comment type="caution">
    <text evidence="5">The sequence shown here is derived from an EMBL/GenBank/DDBJ whole genome shotgun (WGS) entry which is preliminary data.</text>
</comment>
<organism evidence="5 6">
    <name type="scientific">Pseudoalteromonas distincta</name>
    <dbReference type="NCBI Taxonomy" id="77608"/>
    <lineage>
        <taxon>Bacteria</taxon>
        <taxon>Pseudomonadati</taxon>
        <taxon>Pseudomonadota</taxon>
        <taxon>Gammaproteobacteria</taxon>
        <taxon>Alteromonadales</taxon>
        <taxon>Pseudoalteromonadaceae</taxon>
        <taxon>Pseudoalteromonas</taxon>
    </lineage>
</organism>
<accession>A0ABT9GCS8</accession>
<keyword evidence="6" id="KW-1185">Reference proteome</keyword>
<evidence type="ECO:0000256" key="1">
    <source>
        <dbReference type="SAM" id="MobiDB-lite"/>
    </source>
</evidence>
<dbReference type="Pfam" id="PF13208">
    <property type="entry name" value="TerB_N"/>
    <property type="match status" value="1"/>
</dbReference>
<dbReference type="InterPro" id="IPR029024">
    <property type="entry name" value="TerB-like"/>
</dbReference>
<dbReference type="InterPro" id="IPR007791">
    <property type="entry name" value="DjlA_N"/>
</dbReference>
<dbReference type="RefSeq" id="WP_039488421.1">
    <property type="nucleotide sequence ID" value="NZ_JASGWX010000004.1"/>
</dbReference>
<feature type="domain" description="TerB N-terminal" evidence="3">
    <location>
        <begin position="151"/>
        <end position="352"/>
    </location>
</feature>
<evidence type="ECO:0000259" key="3">
    <source>
        <dbReference type="Pfam" id="PF13208"/>
    </source>
</evidence>
<evidence type="ECO:0000259" key="2">
    <source>
        <dbReference type="Pfam" id="PF05099"/>
    </source>
</evidence>
<dbReference type="Proteomes" id="UP001242314">
    <property type="component" value="Unassembled WGS sequence"/>
</dbReference>
<dbReference type="InterPro" id="IPR028932">
    <property type="entry name" value="TerB-C"/>
</dbReference>
<evidence type="ECO:0000313" key="5">
    <source>
        <dbReference type="EMBL" id="MDP4483642.1"/>
    </source>
</evidence>
<name>A0ABT9GCS8_9GAMM</name>
<gene>
    <name evidence="5" type="ORF">QDH73_06280</name>
</gene>
<dbReference type="Pfam" id="PF05099">
    <property type="entry name" value="TerB"/>
    <property type="match status" value="1"/>
</dbReference>